<dbReference type="Pfam" id="PF07167">
    <property type="entry name" value="PhaC_N"/>
    <property type="match status" value="1"/>
</dbReference>
<keyword evidence="4" id="KW-0012">Acyltransferase</keyword>
<evidence type="ECO:0000256" key="2">
    <source>
        <dbReference type="ARBA" id="ARBA00022490"/>
    </source>
</evidence>
<evidence type="ECO:0000313" key="6">
    <source>
        <dbReference type="EMBL" id="WJW66042.1"/>
    </source>
</evidence>
<dbReference type="InterPro" id="IPR010941">
    <property type="entry name" value="PhaC_N"/>
</dbReference>
<evidence type="ECO:0000313" key="7">
    <source>
        <dbReference type="Proteomes" id="UP001431572"/>
    </source>
</evidence>
<keyword evidence="7" id="KW-1185">Reference proteome</keyword>
<dbReference type="InterPro" id="IPR029058">
    <property type="entry name" value="AB_hydrolase_fold"/>
</dbReference>
<dbReference type="EMBL" id="CP128399">
    <property type="protein sequence ID" value="WJW66042.1"/>
    <property type="molecule type" value="Genomic_DNA"/>
</dbReference>
<keyword evidence="3" id="KW-0808">Transferase</keyword>
<dbReference type="NCBIfam" id="TIGR01838">
    <property type="entry name" value="PHA_synth_I"/>
    <property type="match status" value="1"/>
</dbReference>
<accession>A0ABY9AYT6</accession>
<reference evidence="6" key="1">
    <citation type="journal article" date="2024" name="Nature">
        <title>Anoxygenic phototroph of the Chloroflexota uses a type I reaction centre.</title>
        <authorList>
            <person name="Tsuji J.M."/>
            <person name="Shaw N.A."/>
            <person name="Nagashima S."/>
            <person name="Venkiteswaran J.J."/>
            <person name="Schiff S.L."/>
            <person name="Watanabe T."/>
            <person name="Fukui M."/>
            <person name="Hanada S."/>
            <person name="Tank M."/>
            <person name="Neufeld J.D."/>
        </authorList>
    </citation>
    <scope>NUCLEOTIDE SEQUENCE</scope>
    <source>
        <strain evidence="6">L227-S17</strain>
    </source>
</reference>
<dbReference type="PANTHER" id="PTHR36837">
    <property type="entry name" value="POLY(3-HYDROXYALKANOATE) POLYMERASE SUBUNIT PHAC"/>
    <property type="match status" value="1"/>
</dbReference>
<evidence type="ECO:0000259" key="5">
    <source>
        <dbReference type="Pfam" id="PF07167"/>
    </source>
</evidence>
<dbReference type="PANTHER" id="PTHR36837:SF5">
    <property type="entry name" value="POLY-3-HYDROXYBUTYRATE SYNTHASE"/>
    <property type="match status" value="1"/>
</dbReference>
<name>A0ABY9AYT6_9CHLR</name>
<evidence type="ECO:0000256" key="1">
    <source>
        <dbReference type="ARBA" id="ARBA00004496"/>
    </source>
</evidence>
<keyword evidence="2" id="KW-0963">Cytoplasm</keyword>
<dbReference type="Proteomes" id="UP001431572">
    <property type="component" value="Chromosome 1"/>
</dbReference>
<evidence type="ECO:0000256" key="4">
    <source>
        <dbReference type="ARBA" id="ARBA00023315"/>
    </source>
</evidence>
<dbReference type="RefSeq" id="WP_341467925.1">
    <property type="nucleotide sequence ID" value="NZ_CP128399.1"/>
</dbReference>
<organism evidence="6 7">
    <name type="scientific">Candidatus Chlorohelix allophototropha</name>
    <dbReference type="NCBI Taxonomy" id="3003348"/>
    <lineage>
        <taxon>Bacteria</taxon>
        <taxon>Bacillati</taxon>
        <taxon>Chloroflexota</taxon>
        <taxon>Chloroflexia</taxon>
        <taxon>Candidatus Chloroheliales</taxon>
        <taxon>Candidatus Chloroheliaceae</taxon>
        <taxon>Candidatus Chlorohelix</taxon>
    </lineage>
</organism>
<feature type="domain" description="Poly-beta-hydroxybutyrate polymerase N-terminal" evidence="5">
    <location>
        <begin position="108"/>
        <end position="275"/>
    </location>
</feature>
<protein>
    <submittedName>
        <fullName evidence="6">Class I poly(R)-hydroxyalkanoic acid synthase</fullName>
    </submittedName>
</protein>
<sequence length="591" mass="67000">MQPQDWTKLVEQTFKIPSLNGQSNQPDPWMLMIDQLWEANPYSKLLPLDPAEIMHSMQQLWTSMFSDPSRVWANYTDYLQQYNQLMVATMLKMWGQPTGPAVEPEKGDKRFNSPDWQQNIAYDALKQTYLLGATTLLKSAGSLKGLDDKQKRRITFYLRQFLDSISPTNFFFTNPQVIHETIKSGGKNLVDGLNNLLRDVKTGQIKMTDTDAFKPGVNLAITPGQVIHRSRLVEIIQYKPTTEKVYSIPVLFLPPWINKYYCLDMQPENSLIKFLVDKGFTVFVISWKNPDAQMEDIGLEGYLEMGPLTAIKVIKEITGTDKINTVGYCIGGTLLSMTVPYLNAIGDDTVNCTTFFVTLQDFEEVGDTSVYIDEQYVTFIEGQMMARGYLDSKEMASMFNVLRANDLIWSNVINNYMLGKEPPAFDLLYWNADGTRMARTAHSFYLHNTYLENNLVKPGKIILKGVPIDLGKITQDVYAVGTQQDHIVPWKSAWRITKLAGGKKRFIVGSSGHIAGIINTPSKMRGYWTNEASAETAEDWFNKAQPQQGSWWFDWAEWLKARAGEQVSPPPMGSKTNPPICAAPGTYVLER</sequence>
<gene>
    <name evidence="6" type="primary">phaC</name>
    <name evidence="6" type="ORF">OZ401_001824</name>
</gene>
<dbReference type="Gene3D" id="3.40.50.1820">
    <property type="entry name" value="alpha/beta hydrolase"/>
    <property type="match status" value="1"/>
</dbReference>
<dbReference type="SUPFAM" id="SSF53474">
    <property type="entry name" value="alpha/beta-Hydrolases"/>
    <property type="match status" value="1"/>
</dbReference>
<dbReference type="InterPro" id="IPR010963">
    <property type="entry name" value="PHA_synth_I"/>
</dbReference>
<comment type="subcellular location">
    <subcellularLocation>
        <location evidence="1">Cytoplasm</location>
    </subcellularLocation>
</comment>
<dbReference type="InterPro" id="IPR051321">
    <property type="entry name" value="PHA/PHB_synthase"/>
</dbReference>
<evidence type="ECO:0000256" key="3">
    <source>
        <dbReference type="ARBA" id="ARBA00022679"/>
    </source>
</evidence>
<proteinExistence type="predicted"/>